<reference evidence="1" key="1">
    <citation type="submission" date="2022-11" db="EMBL/GenBank/DDBJ databases">
        <title>Centuries of genome instability and evolution in soft-shell clam transmissible cancer (bioRxiv).</title>
        <authorList>
            <person name="Hart S.F.M."/>
            <person name="Yonemitsu M.A."/>
            <person name="Giersch R.M."/>
            <person name="Beal B.F."/>
            <person name="Arriagada G."/>
            <person name="Davis B.W."/>
            <person name="Ostrander E.A."/>
            <person name="Goff S.P."/>
            <person name="Metzger M.J."/>
        </authorList>
    </citation>
    <scope>NUCLEOTIDE SEQUENCE</scope>
    <source>
        <strain evidence="1">MELC-2E11</strain>
        <tissue evidence="1">Siphon/mantle</tissue>
    </source>
</reference>
<dbReference type="EMBL" id="CP111015">
    <property type="protein sequence ID" value="WAR02527.1"/>
    <property type="molecule type" value="Genomic_DNA"/>
</dbReference>
<dbReference type="Proteomes" id="UP001164746">
    <property type="component" value="Chromosome 4"/>
</dbReference>
<proteinExistence type="predicted"/>
<evidence type="ECO:0000313" key="2">
    <source>
        <dbReference type="Proteomes" id="UP001164746"/>
    </source>
</evidence>
<name>A0ABY7DXQ3_MYAAR</name>
<gene>
    <name evidence="1" type="ORF">MAR_009085</name>
</gene>
<evidence type="ECO:0000313" key="1">
    <source>
        <dbReference type="EMBL" id="WAR02527.1"/>
    </source>
</evidence>
<sequence length="162" mass="18425">MNLVEAGGEVQLAAIILQSERDKASVNQALNNFSVDMLANKNRYWRPITLRFDDGTEASFEVDLPTWKAIFEDKDQSMIEKLVKITRKLNLKQEVLESEAGSTRIQELYQTRTQQPCTDQSDPSAEDKDSIAWKHEYTLMLLSSYEDPKDLLSNSAFKSTSA</sequence>
<organism evidence="1 2">
    <name type="scientific">Mya arenaria</name>
    <name type="common">Soft-shell clam</name>
    <dbReference type="NCBI Taxonomy" id="6604"/>
    <lineage>
        <taxon>Eukaryota</taxon>
        <taxon>Metazoa</taxon>
        <taxon>Spiralia</taxon>
        <taxon>Lophotrochozoa</taxon>
        <taxon>Mollusca</taxon>
        <taxon>Bivalvia</taxon>
        <taxon>Autobranchia</taxon>
        <taxon>Heteroconchia</taxon>
        <taxon>Euheterodonta</taxon>
        <taxon>Imparidentia</taxon>
        <taxon>Neoheterodontei</taxon>
        <taxon>Myida</taxon>
        <taxon>Myoidea</taxon>
        <taxon>Myidae</taxon>
        <taxon>Mya</taxon>
    </lineage>
</organism>
<protein>
    <submittedName>
        <fullName evidence="1">Uncharacterized protein</fullName>
    </submittedName>
</protein>
<accession>A0ABY7DXQ3</accession>
<keyword evidence="2" id="KW-1185">Reference proteome</keyword>